<dbReference type="EMBL" id="JBIAMX010000004">
    <property type="protein sequence ID" value="MFF0542867.1"/>
    <property type="molecule type" value="Genomic_DNA"/>
</dbReference>
<gene>
    <name evidence="2" type="ORF">ACFYTF_08515</name>
</gene>
<comment type="caution">
    <text evidence="2">The sequence shown here is derived from an EMBL/GenBank/DDBJ whole genome shotgun (WGS) entry which is preliminary data.</text>
</comment>
<evidence type="ECO:0000313" key="2">
    <source>
        <dbReference type="EMBL" id="MFF0542867.1"/>
    </source>
</evidence>
<sequence>MTSHTYSTGVPGAAVLADVDADHRLRGPYSAGGAVLRALAPDLLERHADLVARHDIELLALAPELRDRITRRRASMMATAAPEERTRYFPAAYTARLANGVADLLLEYCARRGGACRLIVRHAERADPTDLELLAVLLRRAAGGPVHLEIHAGGPVPEPLAAALVRHAARTETGGDTTRPDWGDLPDPAALGLRDGPADAAAYAALTDADRRVLHDRWAAELEERGEPSLALGAIPLLRERGDDPGGAGVRAAERALQHCVMQGYYEATLRLGRRVLALLDWQRDPRRCWLATVKMCTALTSLDRPAEAERLTARRSSRCTPATSPPRCAWSTRAWRGWARTSRRAGSTRTARCSPTTAPSCSPGSALPPRPSTPTPP</sequence>
<reference evidence="2 3" key="1">
    <citation type="submission" date="2024-10" db="EMBL/GenBank/DDBJ databases">
        <title>The Natural Products Discovery Center: Release of the First 8490 Sequenced Strains for Exploring Actinobacteria Biosynthetic Diversity.</title>
        <authorList>
            <person name="Kalkreuter E."/>
            <person name="Kautsar S.A."/>
            <person name="Yang D."/>
            <person name="Bader C.D."/>
            <person name="Teijaro C.N."/>
            <person name="Fluegel L."/>
            <person name="Davis C.M."/>
            <person name="Simpson J.R."/>
            <person name="Lauterbach L."/>
            <person name="Steele A.D."/>
            <person name="Gui C."/>
            <person name="Meng S."/>
            <person name="Li G."/>
            <person name="Viehrig K."/>
            <person name="Ye F."/>
            <person name="Su P."/>
            <person name="Kiefer A.F."/>
            <person name="Nichols A."/>
            <person name="Cepeda A.J."/>
            <person name="Yan W."/>
            <person name="Fan B."/>
            <person name="Jiang Y."/>
            <person name="Adhikari A."/>
            <person name="Zheng C.-J."/>
            <person name="Schuster L."/>
            <person name="Cowan T.M."/>
            <person name="Smanski M.J."/>
            <person name="Chevrette M.G."/>
            <person name="De Carvalho L.P.S."/>
            <person name="Shen B."/>
        </authorList>
    </citation>
    <scope>NUCLEOTIDE SEQUENCE [LARGE SCALE GENOMIC DNA]</scope>
    <source>
        <strain evidence="2 3">NPDC004045</strain>
    </source>
</reference>
<feature type="compositionally biased region" description="Low complexity" evidence="1">
    <location>
        <begin position="345"/>
        <end position="355"/>
    </location>
</feature>
<feature type="region of interest" description="Disordered" evidence="1">
    <location>
        <begin position="340"/>
        <end position="378"/>
    </location>
</feature>
<evidence type="ECO:0008006" key="4">
    <source>
        <dbReference type="Google" id="ProtNLM"/>
    </source>
</evidence>
<accession>A0ABW6PKF3</accession>
<keyword evidence="3" id="KW-1185">Reference proteome</keyword>
<protein>
    <recommendedName>
        <fullName evidence="4">Regulatory protein</fullName>
    </recommendedName>
</protein>
<evidence type="ECO:0000256" key="1">
    <source>
        <dbReference type="SAM" id="MobiDB-lite"/>
    </source>
</evidence>
<dbReference type="RefSeq" id="WP_387699617.1">
    <property type="nucleotide sequence ID" value="NZ_JBIAMX010000004.1"/>
</dbReference>
<feature type="compositionally biased region" description="Pro residues" evidence="1">
    <location>
        <begin position="367"/>
        <end position="378"/>
    </location>
</feature>
<organism evidence="2 3">
    <name type="scientific">Nocardia thailandica</name>
    <dbReference type="NCBI Taxonomy" id="257275"/>
    <lineage>
        <taxon>Bacteria</taxon>
        <taxon>Bacillati</taxon>
        <taxon>Actinomycetota</taxon>
        <taxon>Actinomycetes</taxon>
        <taxon>Mycobacteriales</taxon>
        <taxon>Nocardiaceae</taxon>
        <taxon>Nocardia</taxon>
    </lineage>
</organism>
<evidence type="ECO:0000313" key="3">
    <source>
        <dbReference type="Proteomes" id="UP001601444"/>
    </source>
</evidence>
<name>A0ABW6PKF3_9NOCA</name>
<dbReference type="Proteomes" id="UP001601444">
    <property type="component" value="Unassembled WGS sequence"/>
</dbReference>
<proteinExistence type="predicted"/>